<keyword evidence="3" id="KW-1185">Reference proteome</keyword>
<feature type="non-terminal residue" evidence="2">
    <location>
        <position position="1"/>
    </location>
</feature>
<gene>
    <name evidence="2" type="ORF">OU415_23500</name>
</gene>
<dbReference type="Gene3D" id="1.10.10.60">
    <property type="entry name" value="Homeodomain-like"/>
    <property type="match status" value="1"/>
</dbReference>
<dbReference type="RefSeq" id="WP_270951266.1">
    <property type="nucleotide sequence ID" value="NZ_JAQGLA010000045.1"/>
</dbReference>
<dbReference type="EMBL" id="JAQGLA010000045">
    <property type="protein sequence ID" value="MDA3628418.1"/>
    <property type="molecule type" value="Genomic_DNA"/>
</dbReference>
<name>A0ABT4V388_9PSEU</name>
<sequence>FGSQIGVTPTPAAMLVRDDHAVHHLVRGSAPAQVPAAAGYADQSHLAHEVRAFTGATPAVAANEPWLAVDDPAWPTSAGI</sequence>
<reference evidence="2 3" key="1">
    <citation type="submission" date="2022-11" db="EMBL/GenBank/DDBJ databases">
        <title>Draft genome sequence of Saccharopolyspora sp. WRP15-2 isolated from rhizosphere soils of wild rice in Thailand.</title>
        <authorList>
            <person name="Duangmal K."/>
            <person name="Kammanee S."/>
            <person name="Muangham S."/>
        </authorList>
    </citation>
    <scope>NUCLEOTIDE SEQUENCE [LARGE SCALE GENOMIC DNA]</scope>
    <source>
        <strain evidence="2 3">WRP15-2</strain>
    </source>
</reference>
<protein>
    <submittedName>
        <fullName evidence="2">Helix-turn-helix domain-containing protein</fullName>
    </submittedName>
</protein>
<evidence type="ECO:0000313" key="3">
    <source>
        <dbReference type="Proteomes" id="UP001210380"/>
    </source>
</evidence>
<evidence type="ECO:0000313" key="2">
    <source>
        <dbReference type="EMBL" id="MDA3628418.1"/>
    </source>
</evidence>
<proteinExistence type="predicted"/>
<organism evidence="2 3">
    <name type="scientific">Saccharopolyspora oryzae</name>
    <dbReference type="NCBI Taxonomy" id="2997343"/>
    <lineage>
        <taxon>Bacteria</taxon>
        <taxon>Bacillati</taxon>
        <taxon>Actinomycetota</taxon>
        <taxon>Actinomycetes</taxon>
        <taxon>Pseudonocardiales</taxon>
        <taxon>Pseudonocardiaceae</taxon>
        <taxon>Saccharopolyspora</taxon>
    </lineage>
</organism>
<comment type="caution">
    <text evidence="2">The sequence shown here is derived from an EMBL/GenBank/DDBJ whole genome shotgun (WGS) entry which is preliminary data.</text>
</comment>
<accession>A0ABT4V388</accession>
<dbReference type="Proteomes" id="UP001210380">
    <property type="component" value="Unassembled WGS sequence"/>
</dbReference>
<dbReference type="PROSITE" id="PS01124">
    <property type="entry name" value="HTH_ARAC_FAMILY_2"/>
    <property type="match status" value="1"/>
</dbReference>
<evidence type="ECO:0000259" key="1">
    <source>
        <dbReference type="PROSITE" id="PS01124"/>
    </source>
</evidence>
<dbReference type="InterPro" id="IPR018060">
    <property type="entry name" value="HTH_AraC"/>
</dbReference>
<feature type="domain" description="HTH araC/xylS-type" evidence="1">
    <location>
        <begin position="1"/>
        <end position="64"/>
    </location>
</feature>